<comment type="caution">
    <text evidence="2">The sequence shown here is derived from an EMBL/GenBank/DDBJ whole genome shotgun (WGS) entry which is preliminary data.</text>
</comment>
<reference evidence="2 3" key="1">
    <citation type="submission" date="2018-06" db="EMBL/GenBank/DDBJ databases">
        <title>Comparative genomics reveals the genomic features of Rhizophagus irregularis, R. cerebriforme, R. diaphanum and Gigaspora rosea, and their symbiotic lifestyle signature.</title>
        <authorList>
            <person name="Morin E."/>
            <person name="San Clemente H."/>
            <person name="Chen E.C.H."/>
            <person name="De La Providencia I."/>
            <person name="Hainaut M."/>
            <person name="Kuo A."/>
            <person name="Kohler A."/>
            <person name="Murat C."/>
            <person name="Tang N."/>
            <person name="Roy S."/>
            <person name="Loubradou J."/>
            <person name="Henrissat B."/>
            <person name="Grigoriev I.V."/>
            <person name="Corradi N."/>
            <person name="Roux C."/>
            <person name="Martin F.M."/>
        </authorList>
    </citation>
    <scope>NUCLEOTIDE SEQUENCE [LARGE SCALE GENOMIC DNA]</scope>
    <source>
        <strain evidence="2 3">DAOM 194757</strain>
    </source>
</reference>
<dbReference type="AlphaFoldDB" id="A0A397VG31"/>
<dbReference type="OrthoDB" id="2492122at2759"/>
<evidence type="ECO:0000313" key="3">
    <source>
        <dbReference type="Proteomes" id="UP000266673"/>
    </source>
</evidence>
<proteinExistence type="predicted"/>
<protein>
    <submittedName>
        <fullName evidence="2">Uncharacterized protein</fullName>
    </submittedName>
</protein>
<name>A0A397VG31_9GLOM</name>
<evidence type="ECO:0000313" key="2">
    <source>
        <dbReference type="EMBL" id="RIB21425.1"/>
    </source>
</evidence>
<organism evidence="2 3">
    <name type="scientific">Gigaspora rosea</name>
    <dbReference type="NCBI Taxonomy" id="44941"/>
    <lineage>
        <taxon>Eukaryota</taxon>
        <taxon>Fungi</taxon>
        <taxon>Fungi incertae sedis</taxon>
        <taxon>Mucoromycota</taxon>
        <taxon>Glomeromycotina</taxon>
        <taxon>Glomeromycetes</taxon>
        <taxon>Diversisporales</taxon>
        <taxon>Gigasporaceae</taxon>
        <taxon>Gigaspora</taxon>
    </lineage>
</organism>
<keyword evidence="3" id="KW-1185">Reference proteome</keyword>
<feature type="region of interest" description="Disordered" evidence="1">
    <location>
        <begin position="1"/>
        <end position="20"/>
    </location>
</feature>
<accession>A0A397VG31</accession>
<dbReference type="Proteomes" id="UP000266673">
    <property type="component" value="Unassembled WGS sequence"/>
</dbReference>
<sequence length="372" mass="42341">MDKYEDERKEEEEDLPNDRIRVAEIGSADEMNMVVPCCENGVEVEKDETKVYEVKVDKDKDEIDKKDNEDFKAVDKTAKMDYVEGTFESSLETGIDVVIEIPWNYRKPTGMDSERKLDKLEEVSLEENFVDDEPSDESDCDTLVEDDVEKNEGNNDNKFEVPLEGALSHACKEWMRKVSEFRKTAKEINEPTERKLTEGTVKVRDCSQGRIEIKMDETKEPSCCYKLVELGNMTGAFMSGISVCISDGTAFELDLKPIERGSLDNLKSVIENTFENNGTWFKNRFEESTVQIKESINKGIKTGKNNDAAVACSMDSNKEKKEGKGKKIVKNSEMPRKNQGFGYLPMNGPFTPIFDPGGVIEHIEHIERFRLL</sequence>
<dbReference type="EMBL" id="QKWP01000362">
    <property type="protein sequence ID" value="RIB21425.1"/>
    <property type="molecule type" value="Genomic_DNA"/>
</dbReference>
<evidence type="ECO:0000256" key="1">
    <source>
        <dbReference type="SAM" id="MobiDB-lite"/>
    </source>
</evidence>
<gene>
    <name evidence="2" type="ORF">C2G38_2300217</name>
</gene>